<protein>
    <submittedName>
        <fullName evidence="2">Uncharacterized protein</fullName>
    </submittedName>
</protein>
<dbReference type="AlphaFoldDB" id="A0A1G8RPR9"/>
<feature type="region of interest" description="Disordered" evidence="1">
    <location>
        <begin position="125"/>
        <end position="316"/>
    </location>
</feature>
<evidence type="ECO:0000256" key="1">
    <source>
        <dbReference type="SAM" id="MobiDB-lite"/>
    </source>
</evidence>
<feature type="compositionally biased region" description="Polar residues" evidence="1">
    <location>
        <begin position="222"/>
        <end position="242"/>
    </location>
</feature>
<proteinExistence type="predicted"/>
<feature type="compositionally biased region" description="Acidic residues" evidence="1">
    <location>
        <begin position="208"/>
        <end position="219"/>
    </location>
</feature>
<reference evidence="2 3" key="1">
    <citation type="submission" date="2016-10" db="EMBL/GenBank/DDBJ databases">
        <authorList>
            <person name="de Groot N.N."/>
        </authorList>
    </citation>
    <scope>NUCLEOTIDE SEQUENCE [LARGE SCALE GENOMIC DNA]</scope>
    <source>
        <strain evidence="2 3">IBRC-M10015</strain>
    </source>
</reference>
<evidence type="ECO:0000313" key="3">
    <source>
        <dbReference type="Proteomes" id="UP000198856"/>
    </source>
</evidence>
<feature type="compositionally biased region" description="Acidic residues" evidence="1">
    <location>
        <begin position="144"/>
        <end position="161"/>
    </location>
</feature>
<name>A0A1G8RPR9_9EURY</name>
<evidence type="ECO:0000313" key="2">
    <source>
        <dbReference type="EMBL" id="SDJ18909.1"/>
    </source>
</evidence>
<feature type="compositionally biased region" description="Acidic residues" evidence="1">
    <location>
        <begin position="184"/>
        <end position="199"/>
    </location>
</feature>
<dbReference type="Proteomes" id="UP000198856">
    <property type="component" value="Unassembled WGS sequence"/>
</dbReference>
<feature type="compositionally biased region" description="Acidic residues" evidence="1">
    <location>
        <begin position="125"/>
        <end position="136"/>
    </location>
</feature>
<gene>
    <name evidence="2" type="ORF">SAMN05216226_10141</name>
</gene>
<dbReference type="RefSeq" id="WP_092698216.1">
    <property type="nucleotide sequence ID" value="NZ_FNFC01000001.1"/>
</dbReference>
<accession>A0A1G8RPR9</accession>
<sequence length="361" mass="38698">MTESTRRHGGTNALACQVTIYRRESYVAVKFILKNVREEPVTVTYRQTVPDDLARDHLSFTASYMGDAWSVEDATLEFSTDIDPGEQIETVYGIKRVDIPALVNFINYGTIVVTQGETTVETLTDIDPDIEGDPEETAQTNTEESADEPSVDEESETEPSESESSTGDSSQTNVSVDDARAGTEPDEGGDDSQDDAGDATDERSVAADADDTTESDDGESIQWVTPTTADTSVTGDSPATTAEESEAGDHIDGPDTTTGTTTETDHPEGSTTKADDDPERETATGGPADGEAAHVPFSDVGDDDTERAPALPANPEDYILEDVRGEIESSAEFEWVELAVDATEETDDSGVLGWVRSRLPF</sequence>
<dbReference type="STRING" id="890420.SAMN05216226_10141"/>
<keyword evidence="3" id="KW-1185">Reference proteome</keyword>
<dbReference type="EMBL" id="FNFC01000001">
    <property type="protein sequence ID" value="SDJ18909.1"/>
    <property type="molecule type" value="Genomic_DNA"/>
</dbReference>
<dbReference type="OrthoDB" id="242713at2157"/>
<organism evidence="2 3">
    <name type="scientific">Halovenus aranensis</name>
    <dbReference type="NCBI Taxonomy" id="890420"/>
    <lineage>
        <taxon>Archaea</taxon>
        <taxon>Methanobacteriati</taxon>
        <taxon>Methanobacteriota</taxon>
        <taxon>Stenosarchaea group</taxon>
        <taxon>Halobacteria</taxon>
        <taxon>Halobacteriales</taxon>
        <taxon>Haloarculaceae</taxon>
        <taxon>Halovenus</taxon>
    </lineage>
</organism>